<keyword evidence="3" id="KW-1185">Reference proteome</keyword>
<name>A0ABV5M2S2_9ACTN</name>
<protein>
    <submittedName>
        <fullName evidence="2">Helix-turn-helix domain-containing protein</fullName>
    </submittedName>
</protein>
<organism evidence="2 3">
    <name type="scientific">Dactylosporangium vinaceum</name>
    <dbReference type="NCBI Taxonomy" id="53362"/>
    <lineage>
        <taxon>Bacteria</taxon>
        <taxon>Bacillati</taxon>
        <taxon>Actinomycetota</taxon>
        <taxon>Actinomycetes</taxon>
        <taxon>Micromonosporales</taxon>
        <taxon>Micromonosporaceae</taxon>
        <taxon>Dactylosporangium</taxon>
    </lineage>
</organism>
<gene>
    <name evidence="2" type="ORF">ACFFTR_08550</name>
</gene>
<dbReference type="Proteomes" id="UP001589608">
    <property type="component" value="Unassembled WGS sequence"/>
</dbReference>
<proteinExistence type="predicted"/>
<dbReference type="Pfam" id="PF13560">
    <property type="entry name" value="HTH_31"/>
    <property type="match status" value="1"/>
</dbReference>
<comment type="caution">
    <text evidence="2">The sequence shown here is derived from an EMBL/GenBank/DDBJ whole genome shotgun (WGS) entry which is preliminary data.</text>
</comment>
<evidence type="ECO:0000313" key="2">
    <source>
        <dbReference type="EMBL" id="MFB9443132.1"/>
    </source>
</evidence>
<dbReference type="Gene3D" id="1.10.260.40">
    <property type="entry name" value="lambda repressor-like DNA-binding domains"/>
    <property type="match status" value="1"/>
</dbReference>
<dbReference type="CDD" id="cd00093">
    <property type="entry name" value="HTH_XRE"/>
    <property type="match status" value="1"/>
</dbReference>
<feature type="domain" description="HTH cro/C1-type" evidence="1">
    <location>
        <begin position="20"/>
        <end position="76"/>
    </location>
</feature>
<dbReference type="SUPFAM" id="SSF47413">
    <property type="entry name" value="lambda repressor-like DNA-binding domains"/>
    <property type="match status" value="1"/>
</dbReference>
<dbReference type="InterPro" id="IPR043917">
    <property type="entry name" value="DUF5753"/>
</dbReference>
<evidence type="ECO:0000313" key="3">
    <source>
        <dbReference type="Proteomes" id="UP001589608"/>
    </source>
</evidence>
<dbReference type="EMBL" id="JBHMCA010000019">
    <property type="protein sequence ID" value="MFB9443132.1"/>
    <property type="molecule type" value="Genomic_DNA"/>
</dbReference>
<dbReference type="RefSeq" id="WP_223099636.1">
    <property type="nucleotide sequence ID" value="NZ_CP061913.1"/>
</dbReference>
<evidence type="ECO:0000259" key="1">
    <source>
        <dbReference type="PROSITE" id="PS50943"/>
    </source>
</evidence>
<reference evidence="2 3" key="1">
    <citation type="submission" date="2024-09" db="EMBL/GenBank/DDBJ databases">
        <authorList>
            <person name="Sun Q."/>
            <person name="Mori K."/>
        </authorList>
    </citation>
    <scope>NUCLEOTIDE SEQUENCE [LARGE SCALE GENOMIC DNA]</scope>
    <source>
        <strain evidence="2 3">JCM 3307</strain>
    </source>
</reference>
<dbReference type="InterPro" id="IPR001387">
    <property type="entry name" value="Cro/C1-type_HTH"/>
</dbReference>
<accession>A0ABV5M2S2</accession>
<sequence length="283" mass="31359">MTTSPSSAARQAQEALGASLREIRKEAGLTGRALAAATGQHFTRVSKIENGVQSPTPGDIERWCRACGAQAHVPDLLASLRAVESAYQEFRRQGRSGLKRVLGAHTIGLYEQTTLFRVYEHNVVPGLFQTADYCAAMLSFWIDFLQTPNDLDAAVAVRMERQRVIYERGRRFAVVLEEQALRTWFGDAEVQAGQLDRLLAVMSLPSVSVGIIPLMVERSGVASTGFWIFDDTLVALETPTASIEVTRPQEIDLYGRMFDRLQSAAVYGRRARTIINAVLRELD</sequence>
<dbReference type="InterPro" id="IPR010982">
    <property type="entry name" value="Lambda_DNA-bd_dom_sf"/>
</dbReference>
<dbReference type="SMART" id="SM00530">
    <property type="entry name" value="HTH_XRE"/>
    <property type="match status" value="1"/>
</dbReference>
<dbReference type="Pfam" id="PF19054">
    <property type="entry name" value="DUF5753"/>
    <property type="match status" value="1"/>
</dbReference>
<dbReference type="PROSITE" id="PS50943">
    <property type="entry name" value="HTH_CROC1"/>
    <property type="match status" value="1"/>
</dbReference>